<feature type="region of interest" description="Disordered" evidence="1">
    <location>
        <begin position="153"/>
        <end position="178"/>
    </location>
</feature>
<organism evidence="3 4">
    <name type="scientific">Dentipellis fragilis</name>
    <dbReference type="NCBI Taxonomy" id="205917"/>
    <lineage>
        <taxon>Eukaryota</taxon>
        <taxon>Fungi</taxon>
        <taxon>Dikarya</taxon>
        <taxon>Basidiomycota</taxon>
        <taxon>Agaricomycotina</taxon>
        <taxon>Agaricomycetes</taxon>
        <taxon>Russulales</taxon>
        <taxon>Hericiaceae</taxon>
        <taxon>Dentipellis</taxon>
    </lineage>
</organism>
<feature type="transmembrane region" description="Helical" evidence="2">
    <location>
        <begin position="30"/>
        <end position="56"/>
    </location>
</feature>
<gene>
    <name evidence="3" type="ORF">EVG20_g4876</name>
</gene>
<dbReference type="OrthoDB" id="2502792at2759"/>
<feature type="non-terminal residue" evidence="3">
    <location>
        <position position="208"/>
    </location>
</feature>
<evidence type="ECO:0000256" key="2">
    <source>
        <dbReference type="SAM" id="Phobius"/>
    </source>
</evidence>
<keyword evidence="4" id="KW-1185">Reference proteome</keyword>
<proteinExistence type="predicted"/>
<protein>
    <submittedName>
        <fullName evidence="3">Uncharacterized protein</fullName>
    </submittedName>
</protein>
<feature type="compositionally biased region" description="Low complexity" evidence="1">
    <location>
        <begin position="189"/>
        <end position="201"/>
    </location>
</feature>
<keyword evidence="2" id="KW-1133">Transmembrane helix</keyword>
<keyword evidence="2" id="KW-0472">Membrane</keyword>
<name>A0A4Y9YX33_9AGAM</name>
<reference evidence="3 4" key="1">
    <citation type="submission" date="2019-02" db="EMBL/GenBank/DDBJ databases">
        <title>Genome sequencing of the rare red list fungi Dentipellis fragilis.</title>
        <authorList>
            <person name="Buettner E."/>
            <person name="Kellner H."/>
        </authorList>
    </citation>
    <scope>NUCLEOTIDE SEQUENCE [LARGE SCALE GENOMIC DNA]</scope>
    <source>
        <strain evidence="3 4">DSM 105465</strain>
    </source>
</reference>
<keyword evidence="2" id="KW-0812">Transmembrane</keyword>
<dbReference type="EMBL" id="SEOQ01000267">
    <property type="protein sequence ID" value="TFY66213.1"/>
    <property type="molecule type" value="Genomic_DNA"/>
</dbReference>
<accession>A0A4Y9YX33</accession>
<evidence type="ECO:0000313" key="3">
    <source>
        <dbReference type="EMBL" id="TFY66213.1"/>
    </source>
</evidence>
<feature type="transmembrane region" description="Helical" evidence="2">
    <location>
        <begin position="68"/>
        <end position="86"/>
    </location>
</feature>
<feature type="compositionally biased region" description="Basic residues" evidence="1">
    <location>
        <begin position="161"/>
        <end position="172"/>
    </location>
</feature>
<feature type="region of interest" description="Disordered" evidence="1">
    <location>
        <begin position="189"/>
        <end position="208"/>
    </location>
</feature>
<dbReference type="Proteomes" id="UP000298327">
    <property type="component" value="Unassembled WGS sequence"/>
</dbReference>
<sequence length="208" mass="22388">MDNFDPADIPLPAFLDPFLDYLASALPPQLYSILLTVLSHGLAALTAFVSLVTNLISSQPWEWNAQQLLPPLISLLTAYLALLTLYRTTSWMVRTGIWMLKWGAIMSALGAGAGYMMANQQGGVARDGDGGNANRGPGMGGLLVDFISGLAQGQGQARTTPRARSRPTKPRPKAWESFESHREWQFEEAAAAAGDGAPAAEEVQRFLG</sequence>
<dbReference type="AlphaFoldDB" id="A0A4Y9YX33"/>
<feature type="transmembrane region" description="Helical" evidence="2">
    <location>
        <begin position="98"/>
        <end position="118"/>
    </location>
</feature>
<evidence type="ECO:0000256" key="1">
    <source>
        <dbReference type="SAM" id="MobiDB-lite"/>
    </source>
</evidence>
<comment type="caution">
    <text evidence="3">The sequence shown here is derived from an EMBL/GenBank/DDBJ whole genome shotgun (WGS) entry which is preliminary data.</text>
</comment>
<evidence type="ECO:0000313" key="4">
    <source>
        <dbReference type="Proteomes" id="UP000298327"/>
    </source>
</evidence>